<dbReference type="InterPro" id="IPR026893">
    <property type="entry name" value="Tyr/Ser_Pase_IphP-type"/>
</dbReference>
<dbReference type="PANTHER" id="PTHR31126:SF1">
    <property type="entry name" value="TYROSINE SPECIFIC PROTEIN PHOSPHATASES DOMAIN-CONTAINING PROTEIN"/>
    <property type="match status" value="1"/>
</dbReference>
<dbReference type="RefSeq" id="WP_350258378.1">
    <property type="nucleotide sequence ID" value="NZ_CP138335.1"/>
</dbReference>
<protein>
    <submittedName>
        <fullName evidence="3">Tyrosine-protein phosphatase</fullName>
        <ecNumber evidence="3">3.1.3.48</ecNumber>
    </submittedName>
</protein>
<evidence type="ECO:0000313" key="3">
    <source>
        <dbReference type="EMBL" id="XBW08179.1"/>
    </source>
</evidence>
<evidence type="ECO:0000256" key="1">
    <source>
        <dbReference type="ARBA" id="ARBA00009580"/>
    </source>
</evidence>
<comment type="similarity">
    <text evidence="1">Belongs to the protein-tyrosine phosphatase family.</text>
</comment>
<dbReference type="Gene3D" id="3.90.190.10">
    <property type="entry name" value="Protein tyrosine phosphatase superfamily"/>
    <property type="match status" value="1"/>
</dbReference>
<gene>
    <name evidence="3" type="ORF">SAC06_01060</name>
</gene>
<dbReference type="PROSITE" id="PS00383">
    <property type="entry name" value="TYR_PHOSPHATASE_1"/>
    <property type="match status" value="1"/>
</dbReference>
<dbReference type="EMBL" id="CP138335">
    <property type="protein sequence ID" value="XBW08179.1"/>
    <property type="molecule type" value="Genomic_DNA"/>
</dbReference>
<evidence type="ECO:0000259" key="2">
    <source>
        <dbReference type="PROSITE" id="PS50056"/>
    </source>
</evidence>
<dbReference type="AlphaFoldDB" id="A0AAU7V852"/>
<name>A0AAU7V852_9ACTO</name>
<proteinExistence type="inferred from homology"/>
<keyword evidence="3" id="KW-0378">Hydrolase</keyword>
<accession>A0AAU7V852</accession>
<feature type="domain" description="Tyrosine specific protein phosphatases" evidence="2">
    <location>
        <begin position="125"/>
        <end position="163"/>
    </location>
</feature>
<reference evidence="3" key="1">
    <citation type="submission" date="2023-11" db="EMBL/GenBank/DDBJ databases">
        <title>Scrofimicrobium hongkongense sp. nov., isolated from a patient with peritonitis.</title>
        <authorList>
            <person name="Lao H.Y."/>
            <person name="Wong A.Y.P."/>
            <person name="Ng T.L."/>
            <person name="Wong R.Y.L."/>
            <person name="Yau M.C.Y."/>
            <person name="Lam J.Y.W."/>
            <person name="Siu G.K.H."/>
        </authorList>
    </citation>
    <scope>NUCLEOTIDE SEQUENCE</scope>
    <source>
        <strain evidence="3">R131</strain>
    </source>
</reference>
<dbReference type="EC" id="3.1.3.48" evidence="3"/>
<dbReference type="PANTHER" id="PTHR31126">
    <property type="entry name" value="TYROSINE-PROTEIN PHOSPHATASE"/>
    <property type="match status" value="1"/>
</dbReference>
<dbReference type="KEGG" id="sapp:SAC06_01060"/>
<dbReference type="InterPro" id="IPR029021">
    <property type="entry name" value="Prot-tyrosine_phosphatase-like"/>
</dbReference>
<dbReference type="SUPFAM" id="SSF52799">
    <property type="entry name" value="(Phosphotyrosine protein) phosphatases II"/>
    <property type="match status" value="1"/>
</dbReference>
<dbReference type="PROSITE" id="PS50056">
    <property type="entry name" value="TYR_PHOSPHATASE_2"/>
    <property type="match status" value="1"/>
</dbReference>
<organism evidence="3">
    <name type="scientific">Scrofimicrobium appendicitidis</name>
    <dbReference type="NCBI Taxonomy" id="3079930"/>
    <lineage>
        <taxon>Bacteria</taxon>
        <taxon>Bacillati</taxon>
        <taxon>Actinomycetota</taxon>
        <taxon>Actinomycetes</taxon>
        <taxon>Actinomycetales</taxon>
        <taxon>Actinomycetaceae</taxon>
        <taxon>Scrofimicrobium</taxon>
    </lineage>
</organism>
<sequence length="255" mass="27163">MTVTPLFDGVPNSRGVDGLPLASGGRTHAGVLYRSAALDTISDRGIATLRQLEVRAVVDLRSEAERERSPHRLPPNAGIDLIEAPITVSSLDPRELTELEEELAARPKVPPLAEAYRAMLSQAGEQFALAASVVARVSRTGGAVLVHCTAGKDRTGITAALLLELAGTDRQAVVANYCESERYLAGAWVQMMLDRLSREGMPVDDSVIKLVSTTPPDAIESALSWVDEHSGTAAQYLVESGLSGADVDQLRRVLG</sequence>
<dbReference type="InterPro" id="IPR000387">
    <property type="entry name" value="Tyr_Pase_dom"/>
</dbReference>
<dbReference type="InterPro" id="IPR016130">
    <property type="entry name" value="Tyr_Pase_AS"/>
</dbReference>
<dbReference type="Pfam" id="PF13350">
    <property type="entry name" value="Y_phosphatase3"/>
    <property type="match status" value="1"/>
</dbReference>
<dbReference type="GO" id="GO:0004725">
    <property type="term" value="F:protein tyrosine phosphatase activity"/>
    <property type="evidence" value="ECO:0007669"/>
    <property type="project" value="UniProtKB-EC"/>
</dbReference>